<dbReference type="EMBL" id="ML996570">
    <property type="protein sequence ID" value="KAF2759129.1"/>
    <property type="molecule type" value="Genomic_DNA"/>
</dbReference>
<evidence type="ECO:0000256" key="1">
    <source>
        <dbReference type="PIRSR" id="PIRSR610347-1"/>
    </source>
</evidence>
<dbReference type="PANTHER" id="PTHR12415">
    <property type="entry name" value="TYROSYL-DNA PHOSPHODIESTERASE 1"/>
    <property type="match status" value="1"/>
</dbReference>
<feature type="binding site" evidence="2">
    <location>
        <position position="229"/>
    </location>
    <ligand>
        <name>substrate</name>
    </ligand>
</feature>
<sequence length="566" mass="63790">MSSSEDEEAQIERAIALSLQADIQSPDAGEKRRNTVEDVSKDQSWRQNQPTGAGLNLKELAAERNARSVKKRNLEPDIEIISTDSKGSKRRKAVIVDLSDTRDDNPASGRPPASPATPQNSMTSFAPGSFPKGVIKRTWAFGYDRSDDVKIEEVIQKNRIEDVVLSAFQIDLQWLLLKFAPIRSLITITMGLKDKKDQEQWRSDAKKNFQYIRLCFPDMSGQISSMHCKFIILFHGTHVRIVIPTANLMKYDWGETGAMENLVFMIDLPRLQSQQTNEEALPPFGQEFLYFLRRLGIDNDICQKLLKFDFTETKKFGFTHTVAGSHTDETVHRTGLPGLSHSIKRLSLQSSEKLTLDYASASLGSLDDQILECLYRSAMGQDITSKSSSSISSEHLRSKIRILFPSEGTVKSIKDGPESAGIITLQKQYWNSGKFPKACMREYKSIRNGLLSHNKLILARGEREGKAIAWAYLGSANFSESAWGKLVRDRATKIPKLNCRNWECGVVVPMSESALESIDKEADATVSSKVFETVFRLPFEHPGETYEGKSPWFFKEHHSDAHSWRT</sequence>
<feature type="compositionally biased region" description="Polar residues" evidence="4">
    <location>
        <begin position="116"/>
        <end position="126"/>
    </location>
</feature>
<organism evidence="6 7">
    <name type="scientific">Pseudovirgaria hyperparasitica</name>
    <dbReference type="NCBI Taxonomy" id="470096"/>
    <lineage>
        <taxon>Eukaryota</taxon>
        <taxon>Fungi</taxon>
        <taxon>Dikarya</taxon>
        <taxon>Ascomycota</taxon>
        <taxon>Pezizomycotina</taxon>
        <taxon>Dothideomycetes</taxon>
        <taxon>Dothideomycetes incertae sedis</taxon>
        <taxon>Acrospermales</taxon>
        <taxon>Acrospermaceae</taxon>
        <taxon>Pseudovirgaria</taxon>
    </lineage>
</organism>
<dbReference type="PANTHER" id="PTHR12415:SF4">
    <property type="entry name" value="TYROSYL-DNA PHOSPHODIESTERASE DOMAIN-CONTAINING PROTEIN"/>
    <property type="match status" value="1"/>
</dbReference>
<dbReference type="OrthoDB" id="47785at2759"/>
<keyword evidence="7" id="KW-1185">Reference proteome</keyword>
<evidence type="ECO:0000256" key="4">
    <source>
        <dbReference type="SAM" id="MobiDB-lite"/>
    </source>
</evidence>
<evidence type="ECO:0000313" key="7">
    <source>
        <dbReference type="Proteomes" id="UP000799437"/>
    </source>
</evidence>
<feature type="site" description="Interaction with DNA" evidence="3">
    <location>
        <position position="479"/>
    </location>
</feature>
<protein>
    <submittedName>
        <fullName evidence="6">Phospholipase D/nuclease</fullName>
    </submittedName>
</protein>
<dbReference type="GeneID" id="54484835"/>
<dbReference type="PROSITE" id="PS50330">
    <property type="entry name" value="UIM"/>
    <property type="match status" value="1"/>
</dbReference>
<evidence type="ECO:0000256" key="3">
    <source>
        <dbReference type="PIRSR" id="PIRSR610347-3"/>
    </source>
</evidence>
<feature type="active site" description="Nucleophile" evidence="1">
    <location>
        <position position="227"/>
    </location>
</feature>
<evidence type="ECO:0000313" key="6">
    <source>
        <dbReference type="EMBL" id="KAF2759129.1"/>
    </source>
</evidence>
<dbReference type="GO" id="GO:0003697">
    <property type="term" value="F:single-stranded DNA binding"/>
    <property type="evidence" value="ECO:0007669"/>
    <property type="project" value="TreeGrafter"/>
</dbReference>
<feature type="region of interest" description="Disordered" evidence="4">
    <location>
        <begin position="18"/>
        <end position="60"/>
    </location>
</feature>
<dbReference type="GO" id="GO:0006281">
    <property type="term" value="P:DNA repair"/>
    <property type="evidence" value="ECO:0007669"/>
    <property type="project" value="InterPro"/>
</dbReference>
<dbReference type="Proteomes" id="UP000799437">
    <property type="component" value="Unassembled WGS sequence"/>
</dbReference>
<dbReference type="InterPro" id="IPR003903">
    <property type="entry name" value="UIM_dom"/>
</dbReference>
<feature type="active site" description="Proton donor/acceptor" evidence="1">
    <location>
        <position position="453"/>
    </location>
</feature>
<dbReference type="AlphaFoldDB" id="A0A6A6WAC5"/>
<name>A0A6A6WAC5_9PEZI</name>
<dbReference type="PROSITE" id="PS50035">
    <property type="entry name" value="PLD"/>
    <property type="match status" value="1"/>
</dbReference>
<dbReference type="RefSeq" id="XP_033601580.1">
    <property type="nucleotide sequence ID" value="XM_033743781.1"/>
</dbReference>
<dbReference type="GO" id="GO:0017005">
    <property type="term" value="F:3'-tyrosyl-DNA phosphodiesterase activity"/>
    <property type="evidence" value="ECO:0007669"/>
    <property type="project" value="TreeGrafter"/>
</dbReference>
<feature type="compositionally biased region" description="Basic and acidic residues" evidence="4">
    <location>
        <begin position="28"/>
        <end position="44"/>
    </location>
</feature>
<dbReference type="CDD" id="cd09122">
    <property type="entry name" value="PLDc_Tdp1_1"/>
    <property type="match status" value="1"/>
</dbReference>
<accession>A0A6A6WAC5</accession>
<dbReference type="InterPro" id="IPR010347">
    <property type="entry name" value="Tdp1"/>
</dbReference>
<reference evidence="6" key="1">
    <citation type="journal article" date="2020" name="Stud. Mycol.">
        <title>101 Dothideomycetes genomes: a test case for predicting lifestyles and emergence of pathogens.</title>
        <authorList>
            <person name="Haridas S."/>
            <person name="Albert R."/>
            <person name="Binder M."/>
            <person name="Bloem J."/>
            <person name="Labutti K."/>
            <person name="Salamov A."/>
            <person name="Andreopoulos B."/>
            <person name="Baker S."/>
            <person name="Barry K."/>
            <person name="Bills G."/>
            <person name="Bluhm B."/>
            <person name="Cannon C."/>
            <person name="Castanera R."/>
            <person name="Culley D."/>
            <person name="Daum C."/>
            <person name="Ezra D."/>
            <person name="Gonzalez J."/>
            <person name="Henrissat B."/>
            <person name="Kuo A."/>
            <person name="Liang C."/>
            <person name="Lipzen A."/>
            <person name="Lutzoni F."/>
            <person name="Magnuson J."/>
            <person name="Mondo S."/>
            <person name="Nolan M."/>
            <person name="Ohm R."/>
            <person name="Pangilinan J."/>
            <person name="Park H.-J."/>
            <person name="Ramirez L."/>
            <person name="Alfaro M."/>
            <person name="Sun H."/>
            <person name="Tritt A."/>
            <person name="Yoshinaga Y."/>
            <person name="Zwiers L.-H."/>
            <person name="Turgeon B."/>
            <person name="Goodwin S."/>
            <person name="Spatafora J."/>
            <person name="Crous P."/>
            <person name="Grigoriev I."/>
        </authorList>
    </citation>
    <scope>NUCLEOTIDE SEQUENCE</scope>
    <source>
        <strain evidence="6">CBS 121739</strain>
    </source>
</reference>
<feature type="region of interest" description="Disordered" evidence="4">
    <location>
        <begin position="97"/>
        <end position="129"/>
    </location>
</feature>
<dbReference type="GO" id="GO:0005634">
    <property type="term" value="C:nucleus"/>
    <property type="evidence" value="ECO:0007669"/>
    <property type="project" value="InterPro"/>
</dbReference>
<evidence type="ECO:0000256" key="2">
    <source>
        <dbReference type="PIRSR" id="PIRSR610347-2"/>
    </source>
</evidence>
<gene>
    <name evidence="6" type="ORF">EJ05DRAFT_475357</name>
</gene>
<feature type="binding site" evidence="2">
    <location>
        <position position="455"/>
    </location>
    <ligand>
        <name>substrate</name>
    </ligand>
</feature>
<feature type="domain" description="PLD phosphodiesterase" evidence="5">
    <location>
        <begin position="448"/>
        <end position="482"/>
    </location>
</feature>
<proteinExistence type="predicted"/>
<dbReference type="GO" id="GO:0003690">
    <property type="term" value="F:double-stranded DNA binding"/>
    <property type="evidence" value="ECO:0007669"/>
    <property type="project" value="TreeGrafter"/>
</dbReference>
<dbReference type="InterPro" id="IPR001736">
    <property type="entry name" value="PLipase_D/transphosphatidylase"/>
</dbReference>
<dbReference type="SUPFAM" id="SSF56024">
    <property type="entry name" value="Phospholipase D/nuclease"/>
    <property type="match status" value="2"/>
</dbReference>
<evidence type="ECO:0000259" key="5">
    <source>
        <dbReference type="PROSITE" id="PS50035"/>
    </source>
</evidence>
<dbReference type="Gene3D" id="3.30.870.10">
    <property type="entry name" value="Endonuclease Chain A"/>
    <property type="match status" value="2"/>
</dbReference>
<dbReference type="Pfam" id="PF06087">
    <property type="entry name" value="Tyr-DNA_phospho"/>
    <property type="match status" value="1"/>
</dbReference>